<evidence type="ECO:0000313" key="5">
    <source>
        <dbReference type="Proteomes" id="UP000092154"/>
    </source>
</evidence>
<dbReference type="InParanoid" id="A0A1B7MTN7"/>
<accession>A0A1B7MTN7</accession>
<dbReference type="OrthoDB" id="206700at2759"/>
<feature type="domain" description="Rab-GAP TBC" evidence="3">
    <location>
        <begin position="34"/>
        <end position="227"/>
    </location>
</feature>
<gene>
    <name evidence="4" type="ORF">K503DRAFT_867931</name>
</gene>
<keyword evidence="5" id="KW-1185">Reference proteome</keyword>
<dbReference type="InterPro" id="IPR000195">
    <property type="entry name" value="Rab-GAP-TBC_dom"/>
</dbReference>
<feature type="region of interest" description="Disordered" evidence="2">
    <location>
        <begin position="409"/>
        <end position="429"/>
    </location>
</feature>
<dbReference type="GO" id="GO:0005096">
    <property type="term" value="F:GTPase activator activity"/>
    <property type="evidence" value="ECO:0007669"/>
    <property type="project" value="UniProtKB-KW"/>
</dbReference>
<dbReference type="SMART" id="SM00164">
    <property type="entry name" value="TBC"/>
    <property type="match status" value="1"/>
</dbReference>
<organism evidence="4 5">
    <name type="scientific">Rhizopogon vinicolor AM-OR11-026</name>
    <dbReference type="NCBI Taxonomy" id="1314800"/>
    <lineage>
        <taxon>Eukaryota</taxon>
        <taxon>Fungi</taxon>
        <taxon>Dikarya</taxon>
        <taxon>Basidiomycota</taxon>
        <taxon>Agaricomycotina</taxon>
        <taxon>Agaricomycetes</taxon>
        <taxon>Agaricomycetidae</taxon>
        <taxon>Boletales</taxon>
        <taxon>Suillineae</taxon>
        <taxon>Rhizopogonaceae</taxon>
        <taxon>Rhizopogon</taxon>
    </lineage>
</organism>
<keyword evidence="1" id="KW-0343">GTPase activation</keyword>
<dbReference type="PANTHER" id="PTHR20913">
    <property type="entry name" value="TBC1 DOMAIN FAMILY MEMBER 20/GTPASE"/>
    <property type="match status" value="1"/>
</dbReference>
<evidence type="ECO:0000256" key="2">
    <source>
        <dbReference type="SAM" id="MobiDB-lite"/>
    </source>
</evidence>
<evidence type="ECO:0000256" key="1">
    <source>
        <dbReference type="ARBA" id="ARBA00022468"/>
    </source>
</evidence>
<dbReference type="STRING" id="1314800.A0A1B7MTN7"/>
<proteinExistence type="predicted"/>
<dbReference type="GO" id="GO:0005789">
    <property type="term" value="C:endoplasmic reticulum membrane"/>
    <property type="evidence" value="ECO:0007669"/>
    <property type="project" value="TreeGrafter"/>
</dbReference>
<dbReference type="SUPFAM" id="SSF47923">
    <property type="entry name" value="Ypt/Rab-GAP domain of gyp1p"/>
    <property type="match status" value="2"/>
</dbReference>
<reference evidence="4 5" key="1">
    <citation type="submission" date="2016-06" db="EMBL/GenBank/DDBJ databases">
        <title>Comparative genomics of the ectomycorrhizal sister species Rhizopogon vinicolor and Rhizopogon vesiculosus (Basidiomycota: Boletales) reveals a divergence of the mating type B locus.</title>
        <authorList>
            <consortium name="DOE Joint Genome Institute"/>
            <person name="Mujic A.B."/>
            <person name="Kuo A."/>
            <person name="Tritt A."/>
            <person name="Lipzen A."/>
            <person name="Chen C."/>
            <person name="Johnson J."/>
            <person name="Sharma A."/>
            <person name="Barry K."/>
            <person name="Grigoriev I.V."/>
            <person name="Spatafora J.W."/>
        </authorList>
    </citation>
    <scope>NUCLEOTIDE SEQUENCE [LARGE SCALE GENOMIC DNA]</scope>
    <source>
        <strain evidence="4 5">AM-OR11-026</strain>
    </source>
</reference>
<dbReference type="GO" id="GO:0006888">
    <property type="term" value="P:endoplasmic reticulum to Golgi vesicle-mediated transport"/>
    <property type="evidence" value="ECO:0007669"/>
    <property type="project" value="TreeGrafter"/>
</dbReference>
<dbReference type="PANTHER" id="PTHR20913:SF7">
    <property type="entry name" value="RE60063P"/>
    <property type="match status" value="1"/>
</dbReference>
<dbReference type="Proteomes" id="UP000092154">
    <property type="component" value="Unassembled WGS sequence"/>
</dbReference>
<dbReference type="InterPro" id="IPR035969">
    <property type="entry name" value="Rab-GAP_TBC_sf"/>
</dbReference>
<dbReference type="EMBL" id="KV448456">
    <property type="protein sequence ID" value="OAX35917.1"/>
    <property type="molecule type" value="Genomic_DNA"/>
</dbReference>
<feature type="compositionally biased region" description="Polar residues" evidence="2">
    <location>
        <begin position="415"/>
        <end position="429"/>
    </location>
</feature>
<dbReference type="AlphaFoldDB" id="A0A1B7MTN7"/>
<protein>
    <recommendedName>
        <fullName evidence="3">Rab-GAP TBC domain-containing protein</fullName>
    </recommendedName>
</protein>
<feature type="region of interest" description="Disordered" evidence="2">
    <location>
        <begin position="284"/>
        <end position="314"/>
    </location>
</feature>
<dbReference type="Gene3D" id="1.10.8.1310">
    <property type="match status" value="1"/>
</dbReference>
<dbReference type="InterPro" id="IPR045913">
    <property type="entry name" value="TBC20/Gyp8-like"/>
</dbReference>
<dbReference type="Gene3D" id="1.10.472.80">
    <property type="entry name" value="Ypt/Rab-GAP domain of gyp1p, domain 3"/>
    <property type="match status" value="1"/>
</dbReference>
<evidence type="ECO:0000313" key="4">
    <source>
        <dbReference type="EMBL" id="OAX35917.1"/>
    </source>
</evidence>
<sequence>MLQDVDAADRGSVAMLDEDAIDWDKLRAQSLCPGGFGKERTRLWPALLGVHVPSEPPPYTEVSAIPSTDDVPHPDERQVRLDTDRSFVVYPADDDDESRRGALQSSLNSLIVSLLRKRRKLHYFQGYHDIVTVIFLTLPPELQLPCVEKLSLHRVRDSMGLTLEPVLGLLRIMRNLLRVVDPQYAKLLESVAPLPFHALSNLLTLFSHEVPTLPLIQHVWDFLLCREPLAVVWLAVAVILVRKPDVLKLAVEGEDGMIHSVLNALPPLNEGFEIKNDATFDQHIRSGPQDEINTASRTEEAKLLSDTSDENPRNELLIENQQLIEQNPGSCLTENGASHDNGQVVREEGDMAGDDRSIRNSPALSVDQLHETEESVATKSSEAHIDNNADIDADIDFVQLPQLQPLQPHALSHSRPCTPSTLPHAPRSNSCTESCSPSFSTPHKNTSVAPISLPSLLTRAAQLLEAYPPTLPELRVKDILGPESVVHTWRPCSRRFSLQSDIERDDEAESWVGGPDVVFPFVEDEDIGESETERKTRKGPVTKGRRPFFLPRMRLRFGVLTPTEKRVLLVGAVVIVGLAIAVRQNRGLADMKKGWIAWAYAFVGGIRSRTVLSTRP</sequence>
<name>A0A1B7MTN7_9AGAM</name>
<evidence type="ECO:0000259" key="3">
    <source>
        <dbReference type="PROSITE" id="PS50086"/>
    </source>
</evidence>
<dbReference type="Pfam" id="PF00566">
    <property type="entry name" value="RabGAP-TBC"/>
    <property type="match status" value="1"/>
</dbReference>
<dbReference type="PROSITE" id="PS50086">
    <property type="entry name" value="TBC_RABGAP"/>
    <property type="match status" value="1"/>
</dbReference>